<dbReference type="InterPro" id="IPR014729">
    <property type="entry name" value="Rossmann-like_a/b/a_fold"/>
</dbReference>
<comment type="caution">
    <text evidence="1">The sequence shown here is derived from an EMBL/GenBank/DDBJ whole genome shotgun (WGS) entry which is preliminary data.</text>
</comment>
<evidence type="ECO:0000313" key="2">
    <source>
        <dbReference type="Proteomes" id="UP001629244"/>
    </source>
</evidence>
<proteinExistence type="predicted"/>
<gene>
    <name evidence="1" type="ORF">ABS767_10115</name>
</gene>
<keyword evidence="2" id="KW-1185">Reference proteome</keyword>
<sequence>MANLFLVRNDDPRFAKAALHEARAVLGEQGFPAPTELALPSWTLLHAGHIVAGPPTLMQRGDDLVAIAGTLVADGKLGQPALAALLDMDPLALDWDRLGGQFVALVRRQGRTFLFGDYFAAFQLFHDTQDRSFATAFLAAARAQPRLSFDAQGVYELVFNVMPTGDDTIFEQLKTLSPNVVVELTADGVVRHAIAKPLPDAADALPLPERIAQHRDRLLDIVGAHVDALGGNVRAPLSGGLDSRLVLAALRARGCAPHIYVYGVPADEDVVIAHAIGAELGFPVEWLDKEDGRVPPDAFPELVDRNYRQFDGLPTFGNLFDNGTNGAAQLARHADGALAVSGGCGEIYRNFFYLPDRRYTTHDIARTFFARFTPADATDRFVPRDFLDRIAGKMAEALGPPPATGRLPRNRIEQLYPRIRCRALFGREISLEARFSPYLMPFLDHRVVAEAMTLPLPLKYAGRFEAMLLDAIDPVLAAQPSAYGHDFTGPPNLAHRRTEFMTRIRPVWLRRHSYALRRRLGPMGDEHGGAMGDDYMARVIDLDFPAMRPFFNVDAITDSAVWRRVANLEYLAARLGSRVTG</sequence>
<evidence type="ECO:0000313" key="1">
    <source>
        <dbReference type="EMBL" id="MFL9841319.1"/>
    </source>
</evidence>
<protein>
    <submittedName>
        <fullName evidence="1">Asparagine synthase C-terminal domain-containing protein</fullName>
    </submittedName>
</protein>
<dbReference type="Proteomes" id="UP001629244">
    <property type="component" value="Unassembled WGS sequence"/>
</dbReference>
<organism evidence="1 2">
    <name type="scientific">Sphingomonas plantiphila</name>
    <dbReference type="NCBI Taxonomy" id="3163295"/>
    <lineage>
        <taxon>Bacteria</taxon>
        <taxon>Pseudomonadati</taxon>
        <taxon>Pseudomonadota</taxon>
        <taxon>Alphaproteobacteria</taxon>
        <taxon>Sphingomonadales</taxon>
        <taxon>Sphingomonadaceae</taxon>
        <taxon>Sphingomonas</taxon>
    </lineage>
</organism>
<dbReference type="EMBL" id="JBELQC010000001">
    <property type="protein sequence ID" value="MFL9841319.1"/>
    <property type="molecule type" value="Genomic_DNA"/>
</dbReference>
<dbReference type="SUPFAM" id="SSF52402">
    <property type="entry name" value="Adenine nucleotide alpha hydrolases-like"/>
    <property type="match status" value="1"/>
</dbReference>
<name>A0ABW8YM08_9SPHN</name>
<accession>A0ABW8YM08</accession>
<reference evidence="1 2" key="1">
    <citation type="submission" date="2024-06" db="EMBL/GenBank/DDBJ databases">
        <authorList>
            <person name="Kaempfer P."/>
            <person name="Viver T."/>
        </authorList>
    </citation>
    <scope>NUCLEOTIDE SEQUENCE [LARGE SCALE GENOMIC DNA]</scope>
    <source>
        <strain evidence="1 2">ST-64</strain>
    </source>
</reference>
<dbReference type="RefSeq" id="WP_408078231.1">
    <property type="nucleotide sequence ID" value="NZ_JBELQC010000001.1"/>
</dbReference>
<dbReference type="Gene3D" id="3.40.50.620">
    <property type="entry name" value="HUPs"/>
    <property type="match status" value="1"/>
</dbReference>